<dbReference type="RefSeq" id="WP_164427208.1">
    <property type="nucleotide sequence ID" value="NZ_JAAIKT010000013.1"/>
</dbReference>
<evidence type="ECO:0000313" key="1">
    <source>
        <dbReference type="EMBL" id="NEW71489.1"/>
    </source>
</evidence>
<dbReference type="EMBL" id="JAAIKT010000013">
    <property type="protein sequence ID" value="NEW71489.1"/>
    <property type="molecule type" value="Genomic_DNA"/>
</dbReference>
<organism evidence="1 2">
    <name type="scientific">Streptomyces rhizosphaericus</name>
    <dbReference type="NCBI Taxonomy" id="114699"/>
    <lineage>
        <taxon>Bacteria</taxon>
        <taxon>Bacillati</taxon>
        <taxon>Actinomycetota</taxon>
        <taxon>Actinomycetes</taxon>
        <taxon>Kitasatosporales</taxon>
        <taxon>Streptomycetaceae</taxon>
        <taxon>Streptomyces</taxon>
        <taxon>Streptomyces violaceusniger group</taxon>
    </lineage>
</organism>
<dbReference type="AlphaFoldDB" id="A0A6G4AFM9"/>
<gene>
    <name evidence="1" type="ORF">G4H13_14015</name>
</gene>
<accession>A0A6G4AFM9</accession>
<dbReference type="Proteomes" id="UP000476310">
    <property type="component" value="Unassembled WGS sequence"/>
</dbReference>
<reference evidence="1" key="1">
    <citation type="submission" date="2020-02" db="EMBL/GenBank/DDBJ databases">
        <title>A new Streptomyces sp. for controlling soil-borne diseases.</title>
        <authorList>
            <person name="Li X."/>
            <person name="Tian Y."/>
            <person name="Gao K."/>
        </authorList>
    </citation>
    <scope>NUCLEOTIDE SEQUENCE [LARGE SCALE GENOMIC DNA]</scope>
    <source>
        <strain evidence="1">0250</strain>
    </source>
</reference>
<evidence type="ECO:0000313" key="2">
    <source>
        <dbReference type="Proteomes" id="UP000476310"/>
    </source>
</evidence>
<sequence length="329" mass="36142">MRDVFTLITERILRDCDGEPICAHVGDIQVCAVKNHPKYQALRDKVRLGRTKSVASLRLWESVDTLARESNQQEREKWLIILLDLLTPYFGGWSKELARTWHYDVSDIRSAMIEGALAAWFSLPSGIPSKKLLDTMMTRAFAGARGLVEAGSSETCAVSAEYLIADAAHEEDSTLCASSIIDASTVRDPDANERIRGERTGSLLQRMGAMGHAKILHDKIRSGCRNEADAPVITPAQTGRSWVDGKNLYYRVSDLLPQHIGFGEAASIVGLSESQASKMARKGSLPFRVFWIGNSRVVSVKSLMHILGIQDSIVHPDDVENGASHVGGE</sequence>
<protein>
    <submittedName>
        <fullName evidence="1">Uncharacterized protein</fullName>
    </submittedName>
</protein>
<keyword evidence="2" id="KW-1185">Reference proteome</keyword>
<proteinExistence type="predicted"/>
<comment type="caution">
    <text evidence="1">The sequence shown here is derived from an EMBL/GenBank/DDBJ whole genome shotgun (WGS) entry which is preliminary data.</text>
</comment>
<name>A0A6G4AFM9_9ACTN</name>